<evidence type="ECO:0008006" key="3">
    <source>
        <dbReference type="Google" id="ProtNLM"/>
    </source>
</evidence>
<reference evidence="1" key="1">
    <citation type="journal article" date="2014" name="Int. J. Syst. Evol. Microbiol.">
        <title>Complete genome sequence of Corynebacterium casei LMG S-19264T (=DSM 44701T), isolated from a smear-ripened cheese.</title>
        <authorList>
            <consortium name="US DOE Joint Genome Institute (JGI-PGF)"/>
            <person name="Walter F."/>
            <person name="Albersmeier A."/>
            <person name="Kalinowski J."/>
            <person name="Ruckert C."/>
        </authorList>
    </citation>
    <scope>NUCLEOTIDE SEQUENCE</scope>
    <source>
        <strain evidence="1">KCTC 42731</strain>
    </source>
</reference>
<proteinExistence type="predicted"/>
<dbReference type="RefSeq" id="WP_189771002.1">
    <property type="nucleotide sequence ID" value="NZ_BNCK01000005.1"/>
</dbReference>
<sequence length="100" mass="11342">MTINDEILAIANQIANQGNKPTVARVKTKLTQPVALPKIISVLKTWQHDPDFTAVKLTNTEQNQEHVGKNEEIMALIDKAIQPLKEEIQELKNMLKEMQK</sequence>
<dbReference type="EMBL" id="BNCK01000005">
    <property type="protein sequence ID" value="GHF95406.1"/>
    <property type="molecule type" value="Genomic_DNA"/>
</dbReference>
<evidence type="ECO:0000313" key="2">
    <source>
        <dbReference type="Proteomes" id="UP000623842"/>
    </source>
</evidence>
<dbReference type="AlphaFoldDB" id="A0A919BLI8"/>
<protein>
    <recommendedName>
        <fullName evidence="3">KfrA N-terminal DNA-binding domain-containing protein</fullName>
    </recommendedName>
</protein>
<accession>A0A919BLI8</accession>
<gene>
    <name evidence="1" type="ORF">GCM10017161_24650</name>
</gene>
<keyword evidence="2" id="KW-1185">Reference proteome</keyword>
<reference evidence="1" key="2">
    <citation type="submission" date="2020-09" db="EMBL/GenBank/DDBJ databases">
        <authorList>
            <person name="Sun Q."/>
            <person name="Kim S."/>
        </authorList>
    </citation>
    <scope>NUCLEOTIDE SEQUENCE</scope>
    <source>
        <strain evidence="1">KCTC 42731</strain>
    </source>
</reference>
<evidence type="ECO:0000313" key="1">
    <source>
        <dbReference type="EMBL" id="GHF95406.1"/>
    </source>
</evidence>
<dbReference type="Proteomes" id="UP000623842">
    <property type="component" value="Unassembled WGS sequence"/>
</dbReference>
<organism evidence="1 2">
    <name type="scientific">Thalassotalea marina</name>
    <dbReference type="NCBI Taxonomy" id="1673741"/>
    <lineage>
        <taxon>Bacteria</taxon>
        <taxon>Pseudomonadati</taxon>
        <taxon>Pseudomonadota</taxon>
        <taxon>Gammaproteobacteria</taxon>
        <taxon>Alteromonadales</taxon>
        <taxon>Colwelliaceae</taxon>
        <taxon>Thalassotalea</taxon>
    </lineage>
</organism>
<name>A0A919BLI8_9GAMM</name>
<comment type="caution">
    <text evidence="1">The sequence shown here is derived from an EMBL/GenBank/DDBJ whole genome shotgun (WGS) entry which is preliminary data.</text>
</comment>